<sequence length="862" mass="93843">MIKKSLEFGGGNFLASTLLVSALSLMPGISMAETSGYWTYSIASDEVTVTGYVGNESRVVIPETLEGKPVVAIGDNAFDNNSEVEVIIVPSTVTNIGDHAFWGATNLLTVAFKSSTPATLGESIFSSRGFVRNIYVPTDAVDAYKTSWWMSTGTNHIKSDPTDAEFIDYSGPAHFTYRVNDDYKTATVTGCADGSTTFEVRGSASRKDDNGEYDYYDVVAIADGAFPNSHVARVSLPNSIKKIGARAFDGPELQEVLVYSNSYNESLDPSECEIADDAFPNNADYHIYVPSDKVDDFQQAWTMFADKIAAYPTTVTVGDYEYSYKQYDLTFATVSLKKYIGSDSYITLPESPRNGEKFLYITGIEDGAFADNKSIKTVTIPYTFSGHSFVVNRLFNGCSNLSKVFIKSNDLYRNLDFGADCFSGCSSNLLIYVPNYLSYFKSAWKQYASLLKENIAGTSFTIGDYEYQADANVDVWLIKYTGSESNLIIPEQVVKGESTYPLKGIFPNAFQGNTSLDRVVVPATVNTVDHGAFSSSNLSFAKFLGANTTISNTAFDDCGNLKTVVVPEGTYDFYKQNAANSQFADKIVENGGVKTLTDQEGLGALARQTYYESGNLGYHRSLAADAQYATLCLPFDFDLSTAGFEQAYTPMNSIIHFVSASSTATGGEEAGQKEKLILMLKKYNDDKVAAGTPLFVKLGSDKNIDIVSASDVKLESTSSPNLDGSMTVVDWDGTSGLMEQNDNFSIYYNGTYQSQKASSISNLYTFNSDGTFGPQISGTLNPFRMYLTVNTYSMPMSAYSLSIGVNDGGTTGIRELVTTPAYKVSMSKAIYDLNGRLVSATGSTKGLPKGVYIQNHKKIIVE</sequence>
<protein>
    <submittedName>
        <fullName evidence="1">Leucine-rich repeat protein</fullName>
    </submittedName>
</protein>
<dbReference type="AlphaFoldDB" id="A0A6I2TVB6"/>
<dbReference type="EMBL" id="VUNF01000001">
    <property type="protein sequence ID" value="MST76373.1"/>
    <property type="molecule type" value="Genomic_DNA"/>
</dbReference>
<accession>A0A6I2TVB6</accession>
<reference evidence="1 2" key="1">
    <citation type="submission" date="2019-08" db="EMBL/GenBank/DDBJ databases">
        <title>In-depth cultivation of the pig gut microbiome towards novel bacterial diversity and tailored functional studies.</title>
        <authorList>
            <person name="Wylensek D."/>
            <person name="Hitch T.C.A."/>
            <person name="Clavel T."/>
        </authorList>
    </citation>
    <scope>NUCLEOTIDE SEQUENCE [LARGE SCALE GENOMIC DNA]</scope>
    <source>
        <strain evidence="1 2">LKV-178-WT-2C</strain>
    </source>
</reference>
<dbReference type="PANTHER" id="PTHR45661:SF3">
    <property type="entry name" value="IG-LIKE DOMAIN-CONTAINING PROTEIN"/>
    <property type="match status" value="1"/>
</dbReference>
<evidence type="ECO:0000313" key="2">
    <source>
        <dbReference type="Proteomes" id="UP000450161"/>
    </source>
</evidence>
<dbReference type="Proteomes" id="UP000450161">
    <property type="component" value="Unassembled WGS sequence"/>
</dbReference>
<dbReference type="SUPFAM" id="SSF52058">
    <property type="entry name" value="L domain-like"/>
    <property type="match status" value="1"/>
</dbReference>
<organism evidence="1 2">
    <name type="scientific">Segatella copri</name>
    <dbReference type="NCBI Taxonomy" id="165179"/>
    <lineage>
        <taxon>Bacteria</taxon>
        <taxon>Pseudomonadati</taxon>
        <taxon>Bacteroidota</taxon>
        <taxon>Bacteroidia</taxon>
        <taxon>Bacteroidales</taxon>
        <taxon>Prevotellaceae</taxon>
        <taxon>Segatella</taxon>
    </lineage>
</organism>
<dbReference type="Gene3D" id="3.80.10.10">
    <property type="entry name" value="Ribonuclease Inhibitor"/>
    <property type="match status" value="3"/>
</dbReference>
<dbReference type="Gene3D" id="3.40.50.12480">
    <property type="match status" value="1"/>
</dbReference>
<comment type="caution">
    <text evidence="1">The sequence shown here is derived from an EMBL/GenBank/DDBJ whole genome shotgun (WGS) entry which is preliminary data.</text>
</comment>
<name>A0A6I2TVB6_9BACT</name>
<dbReference type="InterPro" id="IPR032675">
    <property type="entry name" value="LRR_dom_sf"/>
</dbReference>
<dbReference type="InterPro" id="IPR053139">
    <property type="entry name" value="Surface_bspA-like"/>
</dbReference>
<evidence type="ECO:0000313" key="1">
    <source>
        <dbReference type="EMBL" id="MST76373.1"/>
    </source>
</evidence>
<gene>
    <name evidence="1" type="ORF">FYJ72_01390</name>
</gene>
<proteinExistence type="predicted"/>
<dbReference type="PANTHER" id="PTHR45661">
    <property type="entry name" value="SURFACE ANTIGEN"/>
    <property type="match status" value="1"/>
</dbReference>
<dbReference type="InterPro" id="IPR026906">
    <property type="entry name" value="LRR_5"/>
</dbReference>
<dbReference type="Pfam" id="PF13306">
    <property type="entry name" value="LRR_5"/>
    <property type="match status" value="4"/>
</dbReference>